<name>D3RZF3_FERPA</name>
<dbReference type="GeneID" id="8779249"/>
<accession>D3RZF3</accession>
<evidence type="ECO:0008006" key="4">
    <source>
        <dbReference type="Google" id="ProtNLM"/>
    </source>
</evidence>
<dbReference type="KEGG" id="fpl:Ferp_1722"/>
<dbReference type="PANTHER" id="PTHR30615:SF8">
    <property type="entry name" value="UPF0047 PROTEIN C4A8.02C"/>
    <property type="match status" value="1"/>
</dbReference>
<dbReference type="InterPro" id="IPR001602">
    <property type="entry name" value="UPF0047_YjbQ-like"/>
</dbReference>
<dbReference type="Pfam" id="PF01894">
    <property type="entry name" value="YjbQ"/>
    <property type="match status" value="1"/>
</dbReference>
<sequence length="129" mass="14486">MIVVETKRRSEVVDITDEVRRKVRESGVKSGIALVYTPHTTSGIIINEAESGLVEDIVEALDEIVPKISYRHNRIDNNADAHIKASIVGNSVIVPVENSELVLGTWQRILFVEFDGPRKRKVYVKVYEG</sequence>
<reference evidence="3" key="1">
    <citation type="submission" date="2010-02" db="EMBL/GenBank/DDBJ databases">
        <title>Complete sequence of Ferroglobus placidus DSM 10642.</title>
        <authorList>
            <consortium name="US DOE Joint Genome Institute"/>
            <person name="Lucas S."/>
            <person name="Copeland A."/>
            <person name="Lapidus A."/>
            <person name="Cheng J.-F."/>
            <person name="Bruce D."/>
            <person name="Goodwin L."/>
            <person name="Pitluck S."/>
            <person name="Saunders E."/>
            <person name="Brettin T."/>
            <person name="Detter J.C."/>
            <person name="Han C."/>
            <person name="Tapia R."/>
            <person name="Larimer F."/>
            <person name="Land M."/>
            <person name="Hauser L."/>
            <person name="Kyrpides N."/>
            <person name="Ivanova N."/>
            <person name="Holmes D."/>
            <person name="Lovley D."/>
            <person name="Kyrpides N."/>
            <person name="Anderson I.J."/>
            <person name="Woyke T."/>
        </authorList>
    </citation>
    <scope>NUCLEOTIDE SEQUENCE [LARGE SCALE GENOMIC DNA]</scope>
    <source>
        <strain evidence="3">DSM 10642 / AEDII12DO</strain>
    </source>
</reference>
<dbReference type="PANTHER" id="PTHR30615">
    <property type="entry name" value="UNCHARACTERIZED PROTEIN YJBQ-RELATED"/>
    <property type="match status" value="1"/>
</dbReference>
<dbReference type="AlphaFoldDB" id="D3RZF3"/>
<dbReference type="InterPro" id="IPR035917">
    <property type="entry name" value="YjbQ-like_sf"/>
</dbReference>
<dbReference type="Gene3D" id="2.60.120.460">
    <property type="entry name" value="YjbQ-like"/>
    <property type="match status" value="1"/>
</dbReference>
<reference evidence="2 3" key="2">
    <citation type="journal article" date="2011" name="Stand. Genomic Sci.">
        <title>Complete genome sequence of Ferroglobus placidus AEDII12DO.</title>
        <authorList>
            <person name="Anderson I."/>
            <person name="Risso C."/>
            <person name="Holmes D."/>
            <person name="Lucas S."/>
            <person name="Copeland A."/>
            <person name="Lapidus A."/>
            <person name="Cheng J.F."/>
            <person name="Bruce D."/>
            <person name="Goodwin L."/>
            <person name="Pitluck S."/>
            <person name="Saunders E."/>
            <person name="Brettin T."/>
            <person name="Detter J.C."/>
            <person name="Han C."/>
            <person name="Tapia R."/>
            <person name="Larimer F."/>
            <person name="Land M."/>
            <person name="Hauser L."/>
            <person name="Woyke T."/>
            <person name="Lovley D."/>
            <person name="Kyrpides N."/>
            <person name="Ivanova N."/>
        </authorList>
    </citation>
    <scope>NUCLEOTIDE SEQUENCE [LARGE SCALE GENOMIC DNA]</scope>
    <source>
        <strain evidence="3">DSM 10642 / AEDII12DO</strain>
    </source>
</reference>
<evidence type="ECO:0000313" key="2">
    <source>
        <dbReference type="EMBL" id="ADC65866.1"/>
    </source>
</evidence>
<evidence type="ECO:0000313" key="3">
    <source>
        <dbReference type="Proteomes" id="UP000002613"/>
    </source>
</evidence>
<organism evidence="2 3">
    <name type="scientific">Ferroglobus placidus (strain DSM 10642 / AEDII12DO)</name>
    <dbReference type="NCBI Taxonomy" id="589924"/>
    <lineage>
        <taxon>Archaea</taxon>
        <taxon>Methanobacteriati</taxon>
        <taxon>Methanobacteriota</taxon>
        <taxon>Archaeoglobi</taxon>
        <taxon>Archaeoglobales</taxon>
        <taxon>Archaeoglobaceae</taxon>
        <taxon>Ferroglobus</taxon>
    </lineage>
</organism>
<comment type="similarity">
    <text evidence="1">Belongs to the UPF0047 family.</text>
</comment>
<dbReference type="Proteomes" id="UP000002613">
    <property type="component" value="Chromosome"/>
</dbReference>
<dbReference type="OrthoDB" id="6663at2157"/>
<dbReference type="eggNOG" id="arCOG04214">
    <property type="taxonomic scope" value="Archaea"/>
</dbReference>
<dbReference type="EMBL" id="CP001899">
    <property type="protein sequence ID" value="ADC65866.1"/>
    <property type="molecule type" value="Genomic_DNA"/>
</dbReference>
<dbReference type="HOGENOM" id="CLU_096980_1_1_2"/>
<dbReference type="PIRSF" id="PIRSF004681">
    <property type="entry name" value="UCP004681"/>
    <property type="match status" value="1"/>
</dbReference>
<proteinExistence type="inferred from homology"/>
<protein>
    <recommendedName>
        <fullName evidence="4">Secondary thiamine-phosphate synthase enzyme</fullName>
    </recommendedName>
</protein>
<dbReference type="RefSeq" id="WP_012966205.1">
    <property type="nucleotide sequence ID" value="NC_013849.1"/>
</dbReference>
<dbReference type="SUPFAM" id="SSF111038">
    <property type="entry name" value="YjbQ-like"/>
    <property type="match status" value="1"/>
</dbReference>
<dbReference type="PaxDb" id="589924-Ferp_1722"/>
<keyword evidence="3" id="KW-1185">Reference proteome</keyword>
<evidence type="ECO:0000256" key="1">
    <source>
        <dbReference type="ARBA" id="ARBA00005534"/>
    </source>
</evidence>
<gene>
    <name evidence="2" type="ordered locus">Ferp_1722</name>
</gene>
<dbReference type="NCBIfam" id="TIGR00149">
    <property type="entry name" value="TIGR00149_YjbQ"/>
    <property type="match status" value="1"/>
</dbReference>
<dbReference type="STRING" id="589924.Ferp_1722"/>